<dbReference type="Proteomes" id="UP000193675">
    <property type="component" value="Unassembled WGS sequence"/>
</dbReference>
<dbReference type="SUPFAM" id="SSF55729">
    <property type="entry name" value="Acyl-CoA N-acyltransferases (Nat)"/>
    <property type="match status" value="1"/>
</dbReference>
<dbReference type="GO" id="GO:0016747">
    <property type="term" value="F:acyltransferase activity, transferring groups other than amino-acyl groups"/>
    <property type="evidence" value="ECO:0007669"/>
    <property type="project" value="InterPro"/>
</dbReference>
<feature type="domain" description="N-acetyltransferase" evidence="3">
    <location>
        <begin position="1"/>
        <end position="152"/>
    </location>
</feature>
<dbReference type="PROSITE" id="PS51186">
    <property type="entry name" value="GNAT"/>
    <property type="match status" value="1"/>
</dbReference>
<dbReference type="Gene3D" id="3.40.630.30">
    <property type="match status" value="1"/>
</dbReference>
<dbReference type="OrthoDB" id="572496at2"/>
<dbReference type="Pfam" id="PF00583">
    <property type="entry name" value="Acetyltransf_1"/>
    <property type="match status" value="1"/>
</dbReference>
<dbReference type="RefSeq" id="WP_084857855.1">
    <property type="nucleotide sequence ID" value="NZ_NBWC01000024.1"/>
</dbReference>
<reference evidence="4 5" key="1">
    <citation type="submission" date="2017-04" db="EMBL/GenBank/DDBJ databases">
        <title>Presence of VIM-2 positive Pseudomonas species in chickens and their surrounding environment.</title>
        <authorList>
            <person name="Zhang R."/>
        </authorList>
    </citation>
    <scope>NUCLEOTIDE SEQUENCE [LARGE SCALE GENOMIC DNA]</scope>
    <source>
        <strain evidence="4 5">DZ-C18</strain>
    </source>
</reference>
<sequence length="171" mass="18571">MHIRPTRLHDVPLLAAIERSAAQAFLRLPDLAWLATGDVLDENAHRAFIAGQSSWVAVDGNDCPQGFICTEQAHDWLHIHEVSVCAQAQGLGMGRALLQQAISIARSHGKRVATLTTFAEVPWNAPFYARHGFKIIEPAQLDARLGDILQAERAHGLTGRCAMALTIVPAA</sequence>
<evidence type="ECO:0000313" key="5">
    <source>
        <dbReference type="Proteomes" id="UP000193675"/>
    </source>
</evidence>
<evidence type="ECO:0000256" key="1">
    <source>
        <dbReference type="ARBA" id="ARBA00022679"/>
    </source>
</evidence>
<dbReference type="PANTHER" id="PTHR43800:SF1">
    <property type="entry name" value="PEPTIDYL-LYSINE N-ACETYLTRANSFERASE YJAB"/>
    <property type="match status" value="1"/>
</dbReference>
<dbReference type="EMBL" id="NBWC01000024">
    <property type="protein sequence ID" value="ORL63031.1"/>
    <property type="molecule type" value="Genomic_DNA"/>
</dbReference>
<dbReference type="InterPro" id="IPR000182">
    <property type="entry name" value="GNAT_dom"/>
</dbReference>
<evidence type="ECO:0000256" key="2">
    <source>
        <dbReference type="ARBA" id="ARBA00023315"/>
    </source>
</evidence>
<keyword evidence="2" id="KW-0012">Acyltransferase</keyword>
<dbReference type="PANTHER" id="PTHR43800">
    <property type="entry name" value="PEPTIDYL-LYSINE N-ACETYLTRANSFERASE YJAB"/>
    <property type="match status" value="1"/>
</dbReference>
<accession>A0A1X0ZU28</accession>
<gene>
    <name evidence="4" type="ORF">B7H17_16930</name>
</gene>
<name>A0A1X0ZU28_PSEPU</name>
<evidence type="ECO:0000259" key="3">
    <source>
        <dbReference type="PROSITE" id="PS51186"/>
    </source>
</evidence>
<keyword evidence="1 4" id="KW-0808">Transferase</keyword>
<dbReference type="InterPro" id="IPR016181">
    <property type="entry name" value="Acyl_CoA_acyltransferase"/>
</dbReference>
<dbReference type="AlphaFoldDB" id="A0A1X0ZU28"/>
<evidence type="ECO:0000313" key="4">
    <source>
        <dbReference type="EMBL" id="ORL63031.1"/>
    </source>
</evidence>
<dbReference type="CDD" id="cd04301">
    <property type="entry name" value="NAT_SF"/>
    <property type="match status" value="1"/>
</dbReference>
<organism evidence="4 5">
    <name type="scientific">Pseudomonas putida</name>
    <name type="common">Arthrobacter siderocapsulatus</name>
    <dbReference type="NCBI Taxonomy" id="303"/>
    <lineage>
        <taxon>Bacteria</taxon>
        <taxon>Pseudomonadati</taxon>
        <taxon>Pseudomonadota</taxon>
        <taxon>Gammaproteobacteria</taxon>
        <taxon>Pseudomonadales</taxon>
        <taxon>Pseudomonadaceae</taxon>
        <taxon>Pseudomonas</taxon>
    </lineage>
</organism>
<protein>
    <submittedName>
        <fullName evidence="4">GNAT family N-acetyltransferase</fullName>
    </submittedName>
</protein>
<comment type="caution">
    <text evidence="4">The sequence shown here is derived from an EMBL/GenBank/DDBJ whole genome shotgun (WGS) entry which is preliminary data.</text>
</comment>
<proteinExistence type="predicted"/>